<keyword evidence="3" id="KW-0407">Ion channel</keyword>
<evidence type="ECO:0000256" key="5">
    <source>
        <dbReference type="SAM" id="Phobius"/>
    </source>
</evidence>
<dbReference type="Pfam" id="PF02714">
    <property type="entry name" value="RSN1_7TM"/>
    <property type="match status" value="1"/>
</dbReference>
<feature type="domain" description="CSC1/OSCA1-like 7TM region" evidence="6">
    <location>
        <begin position="116"/>
        <end position="383"/>
    </location>
</feature>
<evidence type="ECO:0000313" key="9">
    <source>
        <dbReference type="Proteomes" id="UP000594263"/>
    </source>
</evidence>
<keyword evidence="5" id="KW-0472">Membrane</keyword>
<dbReference type="OMA" id="MWIPLED"/>
<feature type="transmembrane region" description="Helical" evidence="5">
    <location>
        <begin position="113"/>
        <end position="137"/>
    </location>
</feature>
<evidence type="ECO:0000256" key="3">
    <source>
        <dbReference type="ARBA" id="ARBA00023303"/>
    </source>
</evidence>
<dbReference type="PANTHER" id="PTHR13018:SF104">
    <property type="entry name" value="ERD (EARLY-RESPONSIVE TO DEHYDRATION STRESS) FAMILY PROTEIN"/>
    <property type="match status" value="1"/>
</dbReference>
<dbReference type="Proteomes" id="UP000594263">
    <property type="component" value="Unplaced"/>
</dbReference>
<dbReference type="InterPro" id="IPR045122">
    <property type="entry name" value="Csc1-like"/>
</dbReference>
<keyword evidence="5" id="KW-1133">Transmembrane helix</keyword>
<organism evidence="8 9">
    <name type="scientific">Kalanchoe fedtschenkoi</name>
    <name type="common">Lavender scallops</name>
    <name type="synonym">South American air plant</name>
    <dbReference type="NCBI Taxonomy" id="63787"/>
    <lineage>
        <taxon>Eukaryota</taxon>
        <taxon>Viridiplantae</taxon>
        <taxon>Streptophyta</taxon>
        <taxon>Embryophyta</taxon>
        <taxon>Tracheophyta</taxon>
        <taxon>Spermatophyta</taxon>
        <taxon>Magnoliopsida</taxon>
        <taxon>eudicotyledons</taxon>
        <taxon>Gunneridae</taxon>
        <taxon>Pentapetalae</taxon>
        <taxon>Saxifragales</taxon>
        <taxon>Crassulaceae</taxon>
        <taxon>Kalanchoe</taxon>
    </lineage>
</organism>
<sequence>MYEKIMDARRKRKAAHNRQEGCLRIFRRKVDSVVHIEKKLKDIAEFVKMEQSGILSAGEETRAAFVSFTSRYAAATACHMRLSVNPTHWITERAPEPHDVYWPFFSASFIKRWICRLAVIIGCALFTLIFLIPVFIVQGLTNLNQLEHWFPFLTIIFSIPYVSSVITGYLPNLIFQLFLKIVPHVMEFLTSIEGYISHSEIVKSACNKVIWFTVWNVFFATVFSGSAFYQVSIILDPTNIPSRLAVAVPAQASFFIAYVVTSGWTSIASELLRVIPLSITLARRFLFGEEILEEQVGVPTQPYHRDFPRVLFFGLLGITYFFLAPLILPFLLIYFCFAYIIFRNQFINVYGHDYETGGKFWPVVHNTMIFALLLMQAIAVGTFTLKKLSVASSLLFPLPIFTLLFNEYCRKRFLPTFKAYSAETLIKKDRQDRNDPAMSEFLDKLATAYQDPALMPIPFPPDPESLTSPLLSSEVRG</sequence>
<evidence type="ECO:0000259" key="7">
    <source>
        <dbReference type="Pfam" id="PF14703"/>
    </source>
</evidence>
<keyword evidence="2" id="KW-0813">Transport</keyword>
<dbReference type="GO" id="GO:0005886">
    <property type="term" value="C:plasma membrane"/>
    <property type="evidence" value="ECO:0007669"/>
    <property type="project" value="TreeGrafter"/>
</dbReference>
<dbReference type="AlphaFoldDB" id="A0A7N1A1A0"/>
<keyword evidence="5" id="KW-0812">Transmembrane</keyword>
<protein>
    <submittedName>
        <fullName evidence="8">Uncharacterized protein</fullName>
    </submittedName>
</protein>
<reference evidence="8" key="1">
    <citation type="submission" date="2021-01" db="UniProtKB">
        <authorList>
            <consortium name="EnsemblPlants"/>
        </authorList>
    </citation>
    <scope>IDENTIFICATION</scope>
</reference>
<dbReference type="Pfam" id="PF14703">
    <property type="entry name" value="PHM7_cyt"/>
    <property type="match status" value="1"/>
</dbReference>
<dbReference type="Gramene" id="Kaladp0071s0080.1.v1.1">
    <property type="protein sequence ID" value="Kaladp0071s0080.1.v1.1"/>
    <property type="gene ID" value="Kaladp0071s0080.v1.1"/>
</dbReference>
<name>A0A7N1A1A0_KALFE</name>
<feature type="transmembrane region" description="Helical" evidence="5">
    <location>
        <begin position="209"/>
        <end position="232"/>
    </location>
</feature>
<feature type="region of interest" description="Disordered" evidence="4">
    <location>
        <begin position="456"/>
        <end position="477"/>
    </location>
</feature>
<feature type="domain" description="CSC1/OSCA1-like cytosolic" evidence="7">
    <location>
        <begin position="13"/>
        <end position="103"/>
    </location>
</feature>
<dbReference type="InterPro" id="IPR027815">
    <property type="entry name" value="CSC1/OSCA1-like_cyt"/>
</dbReference>
<evidence type="ECO:0000256" key="2">
    <source>
        <dbReference type="ARBA" id="ARBA00023065"/>
    </source>
</evidence>
<dbReference type="GO" id="GO:0005227">
    <property type="term" value="F:calcium-activated cation channel activity"/>
    <property type="evidence" value="ECO:0007669"/>
    <property type="project" value="InterPro"/>
</dbReference>
<keyword evidence="1" id="KW-0106">Calcium</keyword>
<evidence type="ECO:0000259" key="6">
    <source>
        <dbReference type="Pfam" id="PF02714"/>
    </source>
</evidence>
<keyword evidence="9" id="KW-1185">Reference proteome</keyword>
<feature type="compositionally biased region" description="Low complexity" evidence="4">
    <location>
        <begin position="464"/>
        <end position="477"/>
    </location>
</feature>
<feature type="transmembrane region" description="Helical" evidence="5">
    <location>
        <begin position="363"/>
        <end position="384"/>
    </location>
</feature>
<feature type="transmembrane region" description="Helical" evidence="5">
    <location>
        <begin position="244"/>
        <end position="267"/>
    </location>
</feature>
<feature type="transmembrane region" description="Helical" evidence="5">
    <location>
        <begin position="310"/>
        <end position="342"/>
    </location>
</feature>
<feature type="transmembrane region" description="Helical" evidence="5">
    <location>
        <begin position="390"/>
        <end position="409"/>
    </location>
</feature>
<dbReference type="EnsemblPlants" id="Kaladp0071s0080.1.v1.1">
    <property type="protein sequence ID" value="Kaladp0071s0080.1.v1.1"/>
    <property type="gene ID" value="Kaladp0071s0080.v1.1"/>
</dbReference>
<dbReference type="InterPro" id="IPR003864">
    <property type="entry name" value="CSC1/OSCA1-like_7TM"/>
</dbReference>
<evidence type="ECO:0000256" key="1">
    <source>
        <dbReference type="ARBA" id="ARBA00022837"/>
    </source>
</evidence>
<evidence type="ECO:0000256" key="4">
    <source>
        <dbReference type="SAM" id="MobiDB-lite"/>
    </source>
</evidence>
<evidence type="ECO:0000313" key="8">
    <source>
        <dbReference type="EnsemblPlants" id="Kaladp0071s0080.1.v1.1"/>
    </source>
</evidence>
<feature type="transmembrane region" description="Helical" evidence="5">
    <location>
        <begin position="149"/>
        <end position="170"/>
    </location>
</feature>
<keyword evidence="2" id="KW-0406">Ion transport</keyword>
<proteinExistence type="predicted"/>
<accession>A0A7N1A1A0</accession>
<dbReference type="PANTHER" id="PTHR13018">
    <property type="entry name" value="PROBABLE MEMBRANE PROTEIN DUF221-RELATED"/>
    <property type="match status" value="1"/>
</dbReference>